<evidence type="ECO:0000259" key="9">
    <source>
        <dbReference type="PROSITE" id="PS50156"/>
    </source>
</evidence>
<feature type="domain" description="SSD" evidence="9">
    <location>
        <begin position="570"/>
        <end position="678"/>
    </location>
</feature>
<dbReference type="GO" id="GO:0016020">
    <property type="term" value="C:membrane"/>
    <property type="evidence" value="ECO:0007669"/>
    <property type="project" value="UniProtKB-SubCell"/>
</dbReference>
<dbReference type="GeneID" id="105899576"/>
<dbReference type="InterPro" id="IPR000731">
    <property type="entry name" value="SSD"/>
</dbReference>
<dbReference type="GO" id="GO:0022857">
    <property type="term" value="F:transmembrane transporter activity"/>
    <property type="evidence" value="ECO:0007669"/>
    <property type="project" value="TreeGrafter"/>
</dbReference>
<feature type="transmembrane region" description="Helical" evidence="8">
    <location>
        <begin position="573"/>
        <end position="595"/>
    </location>
</feature>
<feature type="transmembrane region" description="Helical" evidence="8">
    <location>
        <begin position="751"/>
        <end position="769"/>
    </location>
</feature>
<feature type="transmembrane region" description="Helical" evidence="8">
    <location>
        <begin position="1118"/>
        <end position="1140"/>
    </location>
</feature>
<reference evidence="11" key="1">
    <citation type="submission" date="2025-08" db="UniProtKB">
        <authorList>
            <consortium name="RefSeq"/>
        </authorList>
    </citation>
    <scope>IDENTIFICATION</scope>
</reference>
<feature type="compositionally biased region" description="Polar residues" evidence="7">
    <location>
        <begin position="1"/>
        <end position="10"/>
    </location>
</feature>
<feature type="transmembrane region" description="Helical" evidence="8">
    <location>
        <begin position="1022"/>
        <end position="1039"/>
    </location>
</feature>
<dbReference type="RefSeq" id="XP_031435734.1">
    <property type="nucleotide sequence ID" value="XM_031579874.1"/>
</dbReference>
<accession>A0A6P8G8L8</accession>
<keyword evidence="5" id="KW-0325">Glycoprotein</keyword>
<feature type="compositionally biased region" description="Low complexity" evidence="7">
    <location>
        <begin position="63"/>
        <end position="73"/>
    </location>
</feature>
<dbReference type="Gene3D" id="1.20.1640.10">
    <property type="entry name" value="Multidrug efflux transporter AcrB transmembrane domain"/>
    <property type="match status" value="2"/>
</dbReference>
<evidence type="ECO:0000256" key="8">
    <source>
        <dbReference type="SAM" id="Phobius"/>
    </source>
</evidence>
<dbReference type="FunFam" id="1.20.1640.10:FF:000011">
    <property type="entry name" value="Dispatched RND transporter family member 1"/>
    <property type="match status" value="1"/>
</dbReference>
<feature type="transmembrane region" description="Helical" evidence="8">
    <location>
        <begin position="624"/>
        <end position="645"/>
    </location>
</feature>
<dbReference type="OrthoDB" id="193905at2759"/>
<comment type="similarity">
    <text evidence="6">Belongs to the dispatched family.</text>
</comment>
<evidence type="ECO:0000313" key="10">
    <source>
        <dbReference type="Proteomes" id="UP000515152"/>
    </source>
</evidence>
<keyword evidence="4 8" id="KW-0472">Membrane</keyword>
<dbReference type="GO" id="GO:0035195">
    <property type="term" value="P:miRNA-mediated post-transcriptional gene silencing"/>
    <property type="evidence" value="ECO:0007669"/>
    <property type="project" value="Ensembl"/>
</dbReference>
<dbReference type="SUPFAM" id="SSF82866">
    <property type="entry name" value="Multidrug efflux transporter AcrB transmembrane domain"/>
    <property type="match status" value="2"/>
</dbReference>
<evidence type="ECO:0000256" key="4">
    <source>
        <dbReference type="ARBA" id="ARBA00023136"/>
    </source>
</evidence>
<feature type="region of interest" description="Disordered" evidence="7">
    <location>
        <begin position="1448"/>
        <end position="1510"/>
    </location>
</feature>
<feature type="region of interest" description="Disordered" evidence="7">
    <location>
        <begin position="1"/>
        <end position="73"/>
    </location>
</feature>
<protein>
    <submittedName>
        <fullName evidence="11">Protein dispatched homolog 2</fullName>
    </submittedName>
</protein>
<feature type="transmembrane region" description="Helical" evidence="8">
    <location>
        <begin position="547"/>
        <end position="566"/>
    </location>
</feature>
<feature type="transmembrane region" description="Helical" evidence="8">
    <location>
        <begin position="1045"/>
        <end position="1067"/>
    </location>
</feature>
<comment type="subcellular location">
    <subcellularLocation>
        <location evidence="1">Membrane</location>
        <topology evidence="1">Multi-pass membrane protein</topology>
    </subcellularLocation>
</comment>
<sequence>MDAGSVSENITEAEEMDTTTADRPAQEASQSEIPEVSLCPPDTQESESQMVLIPADGDQPGDSLSHPKPSPSSKLYHQVCPGCSDPSPQLKRCPCNSTHHQHHHHHHHLQQHSSKTNACHDTLPVTAASLPDCSMGASTVKTVHSCGPSHPAATVHCHWLQGSHDGGNLKPVQHHVVTVRNNVPFRIPRSYAQVIVDYPMTVLVTCLVVLLSCSLAGLLMGPLPDFSDPLVGFEPRGTDIGIKLSAWTKLQQSTGPGKLLSLTPHKLADKAAGSHEKSHGPDSDGFQEHSKSRLRRMLERDNAWNKFFCESPGEQYAKLVFRSGDSASLWSLKAIYTMCEMEQIFIRSQPHFQDICKSVRIDGDGAASRGECCPSWSLGNYLILLTNASSCHALTDQQVSDSLSLLRHCAPYYHNGHLVASCAERDKHGRCASVPSRCKHSNAVFQILHFLVDKDFLGPQTVEYKVPSLKYSLMFLPLEKGDSLIDIYLSHLEGNDLTYNKTTITGMDLGIKQTLFKYYLIRDSVYPVLAVLVLFVTMALYTKSLFLSALSLLAITSSLLTSYFFYKIAFGIVFFPILNLSAVLVLFGSCANYAYTFFDFWLQQLSHNPPASVEKRMNRVLQEMGFLILTSGLTSSATFFSGYISSITAIRCFAVFLGTASLINTLFALVWLPCALVLHERYTITVATAASGPGWKPCCTKRPGGFWDTSSRKRCLFTIGQKLRGLKRGLADTSNLLFLKILPCGVVKFRYIWICWFAVLTAGGTYIYCAGPGMILPTSDNHGAQLFRSSHPFERYDTEYQHQFMFERKWRGEDKPLTLTLVWGVIPTDSGNHFDPKSSGELVMDTEFNMSHPDAQVWLRDLCGRIQNQSFYLQGSNDHEEAEDNACFVEQLIHWVSIRRCSESEDAFHFCCNDIPFPYPPSVFEQCLGMMVAEQHSEGRLPISGGLRFDSEGQITALVIALKTSHLYSFNFTRTTHFYREVQSWFQEEISVAPLGLQKGWFVSELTLYDLQECLSTETLEVAGFSIALTFAMLLLTTWNIPLSLYGTAAVGGSVFVTVGLLVLLEWQLTGVEALFLSASAGLSIDFVANYCVSYSLAPHVERLGRVAHSVKRMGCPVATGAGAFFCVGVVMLPATALVFRKVGIFLMLVKCVACGFATFFFQSLCCFFGPQKNCGRIYLPCTTKKTDNTMSTCTTTDNASTNTAANGAFVCGTGPRVRKNFNQEEAGGGGFLCPNQQHHRQRAPGSDRDPEQYELQPLACQLSDSFENSTCTSKLSNRPSVLSDDIQFCGLSPRGEYDRVSMEADNEEMSSGHHKSCNPPPALQTSSPYMNTSRPAVPAHDLAKERLWCKKCRGQGGAIKIWNASVSSSPSSSMEDIAVCQSTSRRAQRLLSIDDATCGALEKDQHKLVSRSHSSLEGMEDTNETCLSEIEPGASLPEITLVDTEEELQPGHLNGTRDTLRLSLNENAYDTPSHGGGRGRTSQSDLTVVLPNSQPDLPDVWIKRGEDKS</sequence>
<dbReference type="InterPro" id="IPR052081">
    <property type="entry name" value="Dispatched_Hh_regulator"/>
</dbReference>
<evidence type="ECO:0000256" key="2">
    <source>
        <dbReference type="ARBA" id="ARBA00022692"/>
    </source>
</evidence>
<organism evidence="10 11">
    <name type="scientific">Clupea harengus</name>
    <name type="common">Atlantic herring</name>
    <dbReference type="NCBI Taxonomy" id="7950"/>
    <lineage>
        <taxon>Eukaryota</taxon>
        <taxon>Metazoa</taxon>
        <taxon>Chordata</taxon>
        <taxon>Craniata</taxon>
        <taxon>Vertebrata</taxon>
        <taxon>Euteleostomi</taxon>
        <taxon>Actinopterygii</taxon>
        <taxon>Neopterygii</taxon>
        <taxon>Teleostei</taxon>
        <taxon>Clupei</taxon>
        <taxon>Clupeiformes</taxon>
        <taxon>Clupeoidei</taxon>
        <taxon>Clupeidae</taxon>
        <taxon>Clupea</taxon>
    </lineage>
</organism>
<dbReference type="PANTHER" id="PTHR45951">
    <property type="entry name" value="PROTEIN DISPATCHED-RELATED"/>
    <property type="match status" value="1"/>
</dbReference>
<name>A0A6P8G8L8_CLUHA</name>
<feature type="transmembrane region" description="Helical" evidence="8">
    <location>
        <begin position="652"/>
        <end position="672"/>
    </location>
</feature>
<proteinExistence type="inferred from homology"/>
<evidence type="ECO:0000256" key="7">
    <source>
        <dbReference type="SAM" id="MobiDB-lite"/>
    </source>
</evidence>
<dbReference type="GO" id="GO:0007224">
    <property type="term" value="P:smoothened signaling pathway"/>
    <property type="evidence" value="ECO:0007669"/>
    <property type="project" value="TreeGrafter"/>
</dbReference>
<feature type="region of interest" description="Disordered" evidence="7">
    <location>
        <begin position="1229"/>
        <end position="1253"/>
    </location>
</feature>
<keyword evidence="10" id="KW-1185">Reference proteome</keyword>
<dbReference type="KEGG" id="char:105899576"/>
<keyword evidence="3 8" id="KW-1133">Transmembrane helix</keyword>
<evidence type="ECO:0000256" key="3">
    <source>
        <dbReference type="ARBA" id="ARBA00022989"/>
    </source>
</evidence>
<evidence type="ECO:0000256" key="1">
    <source>
        <dbReference type="ARBA" id="ARBA00004141"/>
    </source>
</evidence>
<feature type="region of interest" description="Disordered" evidence="7">
    <location>
        <begin position="95"/>
        <end position="114"/>
    </location>
</feature>
<evidence type="ECO:0000256" key="6">
    <source>
        <dbReference type="ARBA" id="ARBA00038046"/>
    </source>
</evidence>
<evidence type="ECO:0000313" key="11">
    <source>
        <dbReference type="RefSeq" id="XP_031435734.1"/>
    </source>
</evidence>
<feature type="compositionally biased region" description="Basic residues" evidence="7">
    <location>
        <begin position="99"/>
        <end position="110"/>
    </location>
</feature>
<dbReference type="Proteomes" id="UP000515152">
    <property type="component" value="Chromosome 14"/>
</dbReference>
<feature type="compositionally biased region" description="Polar residues" evidence="7">
    <location>
        <begin position="1481"/>
        <end position="1496"/>
    </location>
</feature>
<gene>
    <name evidence="11" type="primary">disp2</name>
</gene>
<feature type="transmembrane region" description="Helical" evidence="8">
    <location>
        <begin position="1074"/>
        <end position="1098"/>
    </location>
</feature>
<feature type="transmembrane region" description="Helical" evidence="8">
    <location>
        <begin position="524"/>
        <end position="541"/>
    </location>
</feature>
<dbReference type="CTD" id="85455"/>
<evidence type="ECO:0000256" key="5">
    <source>
        <dbReference type="ARBA" id="ARBA00023180"/>
    </source>
</evidence>
<feature type="region of interest" description="Disordered" evidence="7">
    <location>
        <begin position="270"/>
        <end position="291"/>
    </location>
</feature>
<keyword evidence="2 8" id="KW-0812">Transmembrane</keyword>
<dbReference type="PANTHER" id="PTHR45951:SF2">
    <property type="entry name" value="PROTEIN DISPATCHED HOMOLOG 2"/>
    <property type="match status" value="1"/>
</dbReference>
<dbReference type="PROSITE" id="PS50156">
    <property type="entry name" value="SSD"/>
    <property type="match status" value="1"/>
</dbReference>